<dbReference type="InterPro" id="IPR000244">
    <property type="entry name" value="Ribosomal_bL9"/>
</dbReference>
<dbReference type="Proteomes" id="UP000321721">
    <property type="component" value="Unassembled WGS sequence"/>
</dbReference>
<dbReference type="Pfam" id="PF03948">
    <property type="entry name" value="Ribosomal_L9_C"/>
    <property type="match status" value="1"/>
</dbReference>
<reference evidence="10 11" key="1">
    <citation type="submission" date="2019-08" db="EMBL/GenBank/DDBJ databases">
        <title>Genome of Vicingus serpentipes NCIMB 15042.</title>
        <authorList>
            <person name="Bowman J.P."/>
        </authorList>
    </citation>
    <scope>NUCLEOTIDE SEQUENCE [LARGE SCALE GENOMIC DNA]</scope>
    <source>
        <strain evidence="10 11">NCIMB 15042</strain>
    </source>
</reference>
<feature type="domain" description="Ribosomal protein L9" evidence="8">
    <location>
        <begin position="1"/>
        <end position="46"/>
    </location>
</feature>
<dbReference type="SUPFAM" id="SSF55653">
    <property type="entry name" value="Ribosomal protein L9 C-domain"/>
    <property type="match status" value="1"/>
</dbReference>
<dbReference type="NCBIfam" id="TIGR00158">
    <property type="entry name" value="L9"/>
    <property type="match status" value="1"/>
</dbReference>
<evidence type="ECO:0000259" key="8">
    <source>
        <dbReference type="Pfam" id="PF01281"/>
    </source>
</evidence>
<evidence type="ECO:0000256" key="2">
    <source>
        <dbReference type="ARBA" id="ARBA00022730"/>
    </source>
</evidence>
<keyword evidence="2 7" id="KW-0699">rRNA-binding</keyword>
<proteinExistence type="inferred from homology"/>
<evidence type="ECO:0000256" key="3">
    <source>
        <dbReference type="ARBA" id="ARBA00022884"/>
    </source>
</evidence>
<keyword evidence="5 7" id="KW-0687">Ribonucleoprotein</keyword>
<dbReference type="AlphaFoldDB" id="A0A5C6RY01"/>
<evidence type="ECO:0000256" key="1">
    <source>
        <dbReference type="ARBA" id="ARBA00010605"/>
    </source>
</evidence>
<dbReference type="GO" id="GO:0019843">
    <property type="term" value="F:rRNA binding"/>
    <property type="evidence" value="ECO:0007669"/>
    <property type="project" value="UniProtKB-UniRule"/>
</dbReference>
<evidence type="ECO:0000256" key="6">
    <source>
        <dbReference type="ARBA" id="ARBA00035292"/>
    </source>
</evidence>
<evidence type="ECO:0000256" key="5">
    <source>
        <dbReference type="ARBA" id="ARBA00023274"/>
    </source>
</evidence>
<evidence type="ECO:0000256" key="4">
    <source>
        <dbReference type="ARBA" id="ARBA00022980"/>
    </source>
</evidence>
<dbReference type="EMBL" id="VOOS01000001">
    <property type="protein sequence ID" value="TXB67248.1"/>
    <property type="molecule type" value="Genomic_DNA"/>
</dbReference>
<dbReference type="Gene3D" id="3.10.430.100">
    <property type="entry name" value="Ribosomal protein L9, C-terminal domain"/>
    <property type="match status" value="1"/>
</dbReference>
<dbReference type="InterPro" id="IPR020069">
    <property type="entry name" value="Ribosomal_bL9_C"/>
</dbReference>
<dbReference type="RefSeq" id="WP_147098613.1">
    <property type="nucleotide sequence ID" value="NZ_VOOS01000001.1"/>
</dbReference>
<dbReference type="GO" id="GO:0006412">
    <property type="term" value="P:translation"/>
    <property type="evidence" value="ECO:0007669"/>
    <property type="project" value="UniProtKB-UniRule"/>
</dbReference>
<dbReference type="GO" id="GO:0005840">
    <property type="term" value="C:ribosome"/>
    <property type="evidence" value="ECO:0007669"/>
    <property type="project" value="UniProtKB-KW"/>
</dbReference>
<gene>
    <name evidence="7" type="primary">rplI</name>
    <name evidence="10" type="ORF">FRY74_03420</name>
</gene>
<keyword evidence="4 7" id="KW-0689">Ribosomal protein</keyword>
<sequence length="149" mass="16512">MKVILKENIENLGFKDEVVDVKNGYGRNYLIPKGVASLATKSALKVLEENLKQRAVKDKKVKEEAVKTANALKETVVKVGAKAGEKGKIFGSINTIQLAEAIEKLGFTIERKYIKIKGEPIKNLGAYEADIRLHKDVDATVKFEVVEDK</sequence>
<dbReference type="InterPro" id="IPR020070">
    <property type="entry name" value="Ribosomal_bL9_N"/>
</dbReference>
<comment type="similarity">
    <text evidence="1 7">Belongs to the bacterial ribosomal protein bL9 family.</text>
</comment>
<dbReference type="GO" id="GO:0003735">
    <property type="term" value="F:structural constituent of ribosome"/>
    <property type="evidence" value="ECO:0007669"/>
    <property type="project" value="InterPro"/>
</dbReference>
<keyword evidence="11" id="KW-1185">Reference proteome</keyword>
<dbReference type="OrthoDB" id="9788336at2"/>
<organism evidence="10 11">
    <name type="scientific">Vicingus serpentipes</name>
    <dbReference type="NCBI Taxonomy" id="1926625"/>
    <lineage>
        <taxon>Bacteria</taxon>
        <taxon>Pseudomonadati</taxon>
        <taxon>Bacteroidota</taxon>
        <taxon>Flavobacteriia</taxon>
        <taxon>Flavobacteriales</taxon>
        <taxon>Vicingaceae</taxon>
        <taxon>Vicingus</taxon>
    </lineage>
</organism>
<evidence type="ECO:0000313" key="10">
    <source>
        <dbReference type="EMBL" id="TXB67248.1"/>
    </source>
</evidence>
<comment type="function">
    <text evidence="7">Binds to the 23S rRNA.</text>
</comment>
<evidence type="ECO:0000313" key="11">
    <source>
        <dbReference type="Proteomes" id="UP000321721"/>
    </source>
</evidence>
<feature type="domain" description="Large ribosomal subunit protein bL9 C-terminal" evidence="9">
    <location>
        <begin position="63"/>
        <end position="147"/>
    </location>
</feature>
<evidence type="ECO:0000256" key="7">
    <source>
        <dbReference type="HAMAP-Rule" id="MF_00503"/>
    </source>
</evidence>
<keyword evidence="3 7" id="KW-0694">RNA-binding</keyword>
<dbReference type="InterPro" id="IPR020594">
    <property type="entry name" value="Ribosomal_bL9_bac/chp"/>
</dbReference>
<dbReference type="GO" id="GO:1990904">
    <property type="term" value="C:ribonucleoprotein complex"/>
    <property type="evidence" value="ECO:0007669"/>
    <property type="project" value="UniProtKB-KW"/>
</dbReference>
<comment type="caution">
    <text evidence="10">The sequence shown here is derived from an EMBL/GenBank/DDBJ whole genome shotgun (WGS) entry which is preliminary data.</text>
</comment>
<dbReference type="Gene3D" id="3.40.5.10">
    <property type="entry name" value="Ribosomal protein L9, N-terminal domain"/>
    <property type="match status" value="1"/>
</dbReference>
<dbReference type="InterPro" id="IPR036791">
    <property type="entry name" value="Ribosomal_bL9_C_sf"/>
</dbReference>
<dbReference type="Pfam" id="PF01281">
    <property type="entry name" value="Ribosomal_L9_N"/>
    <property type="match status" value="1"/>
</dbReference>
<name>A0A5C6RY01_9FLAO</name>
<dbReference type="InterPro" id="IPR036935">
    <property type="entry name" value="Ribosomal_bL9_N_sf"/>
</dbReference>
<accession>A0A5C6RY01</accession>
<evidence type="ECO:0000259" key="9">
    <source>
        <dbReference type="Pfam" id="PF03948"/>
    </source>
</evidence>
<dbReference type="SUPFAM" id="SSF55658">
    <property type="entry name" value="L9 N-domain-like"/>
    <property type="match status" value="1"/>
</dbReference>
<dbReference type="HAMAP" id="MF_00503">
    <property type="entry name" value="Ribosomal_bL9"/>
    <property type="match status" value="1"/>
</dbReference>
<dbReference type="InterPro" id="IPR009027">
    <property type="entry name" value="Ribosomal_bL9/RNase_H1_N"/>
</dbReference>
<protein>
    <recommendedName>
        <fullName evidence="6 7">Large ribosomal subunit protein bL9</fullName>
    </recommendedName>
</protein>
<dbReference type="PANTHER" id="PTHR21368">
    <property type="entry name" value="50S RIBOSOMAL PROTEIN L9"/>
    <property type="match status" value="1"/>
</dbReference>